<evidence type="ECO:0000256" key="8">
    <source>
        <dbReference type="ARBA" id="ARBA00022801"/>
    </source>
</evidence>
<reference evidence="12" key="1">
    <citation type="journal article" date="2014" name="Genome Announc.">
        <title>Genome sequence of the yeast Cyberlindnera fabianii (Hansenula fabianii).</title>
        <authorList>
            <person name="Freel K.C."/>
            <person name="Sarilar V."/>
            <person name="Neuveglise C."/>
            <person name="Devillers H."/>
            <person name="Friedrich A."/>
            <person name="Schacherer J."/>
        </authorList>
    </citation>
    <scope>NUCLEOTIDE SEQUENCE</scope>
    <source>
        <strain evidence="12">YJS4271</strain>
    </source>
</reference>
<evidence type="ECO:0000256" key="10">
    <source>
        <dbReference type="SAM" id="MobiDB-lite"/>
    </source>
</evidence>
<dbReference type="CDD" id="cd09280">
    <property type="entry name" value="RNase_HI_eukaryote_like"/>
    <property type="match status" value="1"/>
</dbReference>
<dbReference type="GO" id="GO:0003676">
    <property type="term" value="F:nucleic acid binding"/>
    <property type="evidence" value="ECO:0007669"/>
    <property type="project" value="InterPro"/>
</dbReference>
<comment type="catalytic activity">
    <reaction evidence="1">
        <text>Endonucleolytic cleavage to 5'-phosphomonoester.</text>
        <dbReference type="EC" id="3.1.26.4"/>
    </reaction>
</comment>
<evidence type="ECO:0000256" key="1">
    <source>
        <dbReference type="ARBA" id="ARBA00000077"/>
    </source>
</evidence>
<keyword evidence="5" id="KW-0540">Nuclease</keyword>
<dbReference type="InterPro" id="IPR037056">
    <property type="entry name" value="RNase_H1_N_sf"/>
</dbReference>
<dbReference type="GO" id="GO:0046872">
    <property type="term" value="F:metal ion binding"/>
    <property type="evidence" value="ECO:0007669"/>
    <property type="project" value="UniProtKB-KW"/>
</dbReference>
<sequence>MTMSLTRSLFIDLSSVITTVEMAKKQVYYAVQRGQSSGVYSSWDDAKAQVNGYKGAVYKKFSSLADAQSFVNGSGYGNNSSNSGSRSNVGSSSGYNQSYISGGHNTSYNVSKPTAKPKPTYSESQFNSFAAPSSKVDNQYSGSSSNVSRRGPGQSFNKSTTTAAKSKAKAPAYYGVNYSNGESKICNSWPECLSAVKHQRGVTYKKFDTLEQAKLFTSKGAAPALSSSERDAVEEQYLKDRSITQLQEQRSAPVQRVYMDGSYMNNKAGYGIYFGADDPRNVAEPVHAKEIDSYVAEVYATRGALKLIHDEMTKFNNKDIDIMGKYTLATDSETAIGLLDNYASTWKDSEFDNRKAGGVLKEAVKLYKEVKDFYHKNSVIFDDHEFKIEWVKGHDGIEGNEGADRLAKLGSMKS</sequence>
<dbReference type="FunFam" id="3.40.970.10:FF:000001">
    <property type="entry name" value="Ribonuclease H1"/>
    <property type="match status" value="1"/>
</dbReference>
<dbReference type="PANTHER" id="PTHR10642">
    <property type="entry name" value="RIBONUCLEASE H1"/>
    <property type="match status" value="1"/>
</dbReference>
<dbReference type="Gene3D" id="3.40.970.10">
    <property type="entry name" value="Ribonuclease H1, N-terminal domain"/>
    <property type="match status" value="2"/>
</dbReference>
<dbReference type="GO" id="GO:0004523">
    <property type="term" value="F:RNA-DNA hybrid ribonuclease activity"/>
    <property type="evidence" value="ECO:0007669"/>
    <property type="project" value="UniProtKB-EC"/>
</dbReference>
<keyword evidence="8" id="KW-0378">Hydrolase</keyword>
<feature type="compositionally biased region" description="Polar residues" evidence="10">
    <location>
        <begin position="121"/>
        <end position="148"/>
    </location>
</feature>
<comment type="cofactor">
    <cofactor evidence="2">
        <name>Mg(2+)</name>
        <dbReference type="ChEBI" id="CHEBI:18420"/>
    </cofactor>
</comment>
<dbReference type="PhylomeDB" id="A0A061AKD1"/>
<dbReference type="AlphaFoldDB" id="A0A061AKD1"/>
<dbReference type="EC" id="3.1.26.4" evidence="4"/>
<gene>
    <name evidence="12" type="ORF">CYFA0S_01e19812g</name>
</gene>
<feature type="domain" description="RNase H type-1" evidence="11">
    <location>
        <begin position="251"/>
        <end position="412"/>
    </location>
</feature>
<proteinExistence type="inferred from homology"/>
<dbReference type="GO" id="GO:0043137">
    <property type="term" value="P:DNA replication, removal of RNA primer"/>
    <property type="evidence" value="ECO:0007669"/>
    <property type="project" value="TreeGrafter"/>
</dbReference>
<dbReference type="PANTHER" id="PTHR10642:SF26">
    <property type="entry name" value="RIBONUCLEASE H1"/>
    <property type="match status" value="1"/>
</dbReference>
<dbReference type="InterPro" id="IPR050092">
    <property type="entry name" value="RNase_H"/>
</dbReference>
<dbReference type="InterPro" id="IPR009027">
    <property type="entry name" value="Ribosomal_bL9/RNase_H1_N"/>
</dbReference>
<dbReference type="VEuPathDB" id="FungiDB:BON22_5465"/>
<dbReference type="InterPro" id="IPR002156">
    <property type="entry name" value="RNaseH_domain"/>
</dbReference>
<evidence type="ECO:0000256" key="9">
    <source>
        <dbReference type="ARBA" id="ARBA00022842"/>
    </source>
</evidence>
<dbReference type="Pfam" id="PF01693">
    <property type="entry name" value="Cauli_VI"/>
    <property type="match status" value="2"/>
</dbReference>
<evidence type="ECO:0000256" key="3">
    <source>
        <dbReference type="ARBA" id="ARBA00005300"/>
    </source>
</evidence>
<evidence type="ECO:0000256" key="7">
    <source>
        <dbReference type="ARBA" id="ARBA00022759"/>
    </source>
</evidence>
<accession>A0A061AKD1</accession>
<dbReference type="InterPro" id="IPR012337">
    <property type="entry name" value="RNaseH-like_sf"/>
</dbReference>
<dbReference type="EMBL" id="LK052886">
    <property type="protein sequence ID" value="CDR37977.1"/>
    <property type="molecule type" value="Genomic_DNA"/>
</dbReference>
<feature type="compositionally biased region" description="Low complexity" evidence="10">
    <location>
        <begin position="75"/>
        <end position="96"/>
    </location>
</feature>
<name>A0A061AKD1_CYBFA</name>
<dbReference type="SUPFAM" id="SSF55658">
    <property type="entry name" value="L9 N-domain-like"/>
    <property type="match status" value="2"/>
</dbReference>
<evidence type="ECO:0000313" key="12">
    <source>
        <dbReference type="EMBL" id="CDR37977.1"/>
    </source>
</evidence>
<dbReference type="SUPFAM" id="SSF53098">
    <property type="entry name" value="Ribonuclease H-like"/>
    <property type="match status" value="1"/>
</dbReference>
<evidence type="ECO:0000259" key="11">
    <source>
        <dbReference type="PROSITE" id="PS50879"/>
    </source>
</evidence>
<dbReference type="InterPro" id="IPR011320">
    <property type="entry name" value="RNase_H1_N"/>
</dbReference>
<dbReference type="Pfam" id="PF00075">
    <property type="entry name" value="RNase_H"/>
    <property type="match status" value="1"/>
</dbReference>
<comment type="similarity">
    <text evidence="3">Belongs to the RNase H family.</text>
</comment>
<organism evidence="12">
    <name type="scientific">Cyberlindnera fabianii</name>
    <name type="common">Yeast</name>
    <name type="synonym">Hansenula fabianii</name>
    <dbReference type="NCBI Taxonomy" id="36022"/>
    <lineage>
        <taxon>Eukaryota</taxon>
        <taxon>Fungi</taxon>
        <taxon>Dikarya</taxon>
        <taxon>Ascomycota</taxon>
        <taxon>Saccharomycotina</taxon>
        <taxon>Saccharomycetes</taxon>
        <taxon>Phaffomycetales</taxon>
        <taxon>Phaffomycetaceae</taxon>
        <taxon>Cyberlindnera</taxon>
    </lineage>
</organism>
<keyword evidence="7" id="KW-0255">Endonuclease</keyword>
<evidence type="ECO:0000256" key="6">
    <source>
        <dbReference type="ARBA" id="ARBA00022723"/>
    </source>
</evidence>
<evidence type="ECO:0000256" key="5">
    <source>
        <dbReference type="ARBA" id="ARBA00022722"/>
    </source>
</evidence>
<dbReference type="OrthoDB" id="407198at2759"/>
<feature type="compositionally biased region" description="Polar residues" evidence="10">
    <location>
        <begin position="97"/>
        <end position="112"/>
    </location>
</feature>
<dbReference type="PROSITE" id="PS50879">
    <property type="entry name" value="RNASE_H_1"/>
    <property type="match status" value="1"/>
</dbReference>
<dbReference type="InterPro" id="IPR036397">
    <property type="entry name" value="RNaseH_sf"/>
</dbReference>
<evidence type="ECO:0000256" key="4">
    <source>
        <dbReference type="ARBA" id="ARBA00012180"/>
    </source>
</evidence>
<dbReference type="Gene3D" id="3.30.420.10">
    <property type="entry name" value="Ribonuclease H-like superfamily/Ribonuclease H"/>
    <property type="match status" value="1"/>
</dbReference>
<feature type="region of interest" description="Disordered" evidence="10">
    <location>
        <begin position="75"/>
        <end position="162"/>
    </location>
</feature>
<evidence type="ECO:0000256" key="2">
    <source>
        <dbReference type="ARBA" id="ARBA00001946"/>
    </source>
</evidence>
<keyword evidence="9" id="KW-0460">Magnesium</keyword>
<protein>
    <recommendedName>
        <fullName evidence="4">ribonuclease H</fullName>
        <ecNumber evidence="4">3.1.26.4</ecNumber>
    </recommendedName>
</protein>
<keyword evidence="6" id="KW-0479">Metal-binding</keyword>